<evidence type="ECO:0000256" key="6">
    <source>
        <dbReference type="PROSITE-ProRule" id="PRU00047"/>
    </source>
</evidence>
<evidence type="ECO:0000256" key="1">
    <source>
        <dbReference type="ARBA" id="ARBA00012493"/>
    </source>
</evidence>
<dbReference type="Gene3D" id="3.10.10.10">
    <property type="entry name" value="HIV Type 1 Reverse Transcriptase, subunit A, domain 1"/>
    <property type="match status" value="1"/>
</dbReference>
<dbReference type="GO" id="GO:0006508">
    <property type="term" value="P:proteolysis"/>
    <property type="evidence" value="ECO:0007669"/>
    <property type="project" value="UniProtKB-KW"/>
</dbReference>
<evidence type="ECO:0000256" key="5">
    <source>
        <dbReference type="ARBA" id="ARBA00023268"/>
    </source>
</evidence>
<dbReference type="OrthoDB" id="7692176at2759"/>
<keyword evidence="6" id="KW-0479">Metal-binding</keyword>
<feature type="compositionally biased region" description="Low complexity" evidence="7">
    <location>
        <begin position="697"/>
        <end position="712"/>
    </location>
</feature>
<keyword evidence="3" id="KW-0064">Aspartyl protease</keyword>
<dbReference type="SUPFAM" id="SSF53098">
    <property type="entry name" value="Ribonuclease H-like"/>
    <property type="match status" value="1"/>
</dbReference>
<dbReference type="Pfam" id="PF00665">
    <property type="entry name" value="rve"/>
    <property type="match status" value="1"/>
</dbReference>
<dbReference type="SUPFAM" id="SSF57756">
    <property type="entry name" value="Retrovirus zinc finger-like domains"/>
    <property type="match status" value="1"/>
</dbReference>
<dbReference type="SMART" id="SM00343">
    <property type="entry name" value="ZnF_C2HC"/>
    <property type="match status" value="2"/>
</dbReference>
<dbReference type="EC" id="2.7.7.49" evidence="1"/>
<dbReference type="Gene3D" id="3.30.420.10">
    <property type="entry name" value="Ribonuclease H-like superfamily/Ribonuclease H"/>
    <property type="match status" value="1"/>
</dbReference>
<dbReference type="GO" id="GO:0042575">
    <property type="term" value="C:DNA polymerase complex"/>
    <property type="evidence" value="ECO:0007669"/>
    <property type="project" value="UniProtKB-ARBA"/>
</dbReference>
<keyword evidence="3" id="KW-0378">Hydrolase</keyword>
<feature type="domain" description="CCHC-type" evidence="8">
    <location>
        <begin position="768"/>
        <end position="783"/>
    </location>
</feature>
<dbReference type="PANTHER" id="PTHR37984:SF5">
    <property type="entry name" value="PROTEIN NYNRIN-LIKE"/>
    <property type="match status" value="1"/>
</dbReference>
<dbReference type="InterPro" id="IPR043502">
    <property type="entry name" value="DNA/RNA_pol_sf"/>
</dbReference>
<dbReference type="EMBL" id="CADCXV010000932">
    <property type="protein sequence ID" value="CAB0039016.1"/>
    <property type="molecule type" value="Genomic_DNA"/>
</dbReference>
<evidence type="ECO:0000256" key="2">
    <source>
        <dbReference type="ARBA" id="ARBA00022670"/>
    </source>
</evidence>
<evidence type="ECO:0000256" key="4">
    <source>
        <dbReference type="ARBA" id="ARBA00023125"/>
    </source>
</evidence>
<dbReference type="PROSITE" id="PS50158">
    <property type="entry name" value="ZF_CCHC"/>
    <property type="match status" value="1"/>
</dbReference>
<evidence type="ECO:0000259" key="8">
    <source>
        <dbReference type="PROSITE" id="PS50158"/>
    </source>
</evidence>
<dbReference type="GO" id="GO:0004190">
    <property type="term" value="F:aspartic-type endopeptidase activity"/>
    <property type="evidence" value="ECO:0007669"/>
    <property type="project" value="UniProtKB-KW"/>
</dbReference>
<dbReference type="InterPro" id="IPR036397">
    <property type="entry name" value="RNaseH_sf"/>
</dbReference>
<evidence type="ECO:0000313" key="11">
    <source>
        <dbReference type="EMBL" id="CAB0039016.1"/>
    </source>
</evidence>
<feature type="compositionally biased region" description="Basic and acidic residues" evidence="7">
    <location>
        <begin position="431"/>
        <end position="451"/>
    </location>
</feature>
<feature type="region of interest" description="Disordered" evidence="7">
    <location>
        <begin position="683"/>
        <end position="739"/>
    </location>
</feature>
<protein>
    <recommendedName>
        <fullName evidence="1">RNA-directed DNA polymerase</fullName>
        <ecNumber evidence="1">2.7.7.49</ecNumber>
    </recommendedName>
</protein>
<dbReference type="InterPro" id="IPR041577">
    <property type="entry name" value="RT_RNaseH_2"/>
</dbReference>
<keyword evidence="12" id="KW-1185">Reference proteome</keyword>
<evidence type="ECO:0000313" key="12">
    <source>
        <dbReference type="Proteomes" id="UP000479190"/>
    </source>
</evidence>
<dbReference type="SUPFAM" id="SSF56672">
    <property type="entry name" value="DNA/RNA polymerases"/>
    <property type="match status" value="1"/>
</dbReference>
<dbReference type="GO" id="GO:0003677">
    <property type="term" value="F:DNA binding"/>
    <property type="evidence" value="ECO:0007669"/>
    <property type="project" value="UniProtKB-KW"/>
</dbReference>
<dbReference type="InterPro" id="IPR001878">
    <property type="entry name" value="Znf_CCHC"/>
</dbReference>
<dbReference type="PROSITE" id="PS50878">
    <property type="entry name" value="RT_POL"/>
    <property type="match status" value="1"/>
</dbReference>
<dbReference type="CDD" id="cd01647">
    <property type="entry name" value="RT_LTR"/>
    <property type="match status" value="1"/>
</dbReference>
<evidence type="ECO:0000259" key="10">
    <source>
        <dbReference type="PROSITE" id="PS50994"/>
    </source>
</evidence>
<keyword evidence="6" id="KW-0862">Zinc</keyword>
<dbReference type="Proteomes" id="UP000479190">
    <property type="component" value="Unassembled WGS sequence"/>
</dbReference>
<evidence type="ECO:0000256" key="7">
    <source>
        <dbReference type="SAM" id="MobiDB-lite"/>
    </source>
</evidence>
<keyword evidence="5" id="KW-0511">Multifunctional enzyme</keyword>
<name>A0A6H5ITM6_9HYME</name>
<dbReference type="Gene3D" id="3.30.70.270">
    <property type="match status" value="2"/>
</dbReference>
<dbReference type="InterPro" id="IPR043128">
    <property type="entry name" value="Rev_trsase/Diguanyl_cyclase"/>
</dbReference>
<dbReference type="FunFam" id="3.30.70.270:FF:000020">
    <property type="entry name" value="Transposon Tf2-6 polyprotein-like Protein"/>
    <property type="match status" value="1"/>
</dbReference>
<dbReference type="GO" id="GO:0003964">
    <property type="term" value="F:RNA-directed DNA polymerase activity"/>
    <property type="evidence" value="ECO:0007669"/>
    <property type="project" value="UniProtKB-EC"/>
</dbReference>
<keyword evidence="2" id="KW-0645">Protease</keyword>
<gene>
    <name evidence="11" type="ORF">TBRA_LOCUS10778</name>
</gene>
<sequence length="837" mass="95096">MNATIGIFTDGYPCKNMDTILDRLRRARYISKIDLKSAYHQVCLDDDSKAYTAFSVQGSGQYQFLRLPFGLKCAPMTFQRLMDSLFGAEVEPYVFAYLDDIFWSQKNVRRACELARTSHTHFIRCQARSEPRQMRILCCQSVQFLGYVLDSSGLRIDSERVRPIHDYPTPRNVKQVRRLLGMVGWYSRFIKNEAEIKVPLARLLRKDTPFVWGADQEQAFATLKQSLSEAPVLVRPDFDKEFAIQTDASDYAIGAVLTQEREDDRTERPYDEEGVDRPWAVVAADMMEFPRSKNQNKYLLVFQDLFTRWIEIVPLRKANGVNVLRAFEELVLFRWETPEFLLTDNGKEFDNAVVNTALEEYGVKHIFTPPYYPSANVVERSNRTIKTMIACYVGDKHDEWSATPTRSNGVRLPPLSGEQPEGLHRQSGRRWTSERGGVELREKNASEEARASQEAVAELNEYVRLMELGVPARLRPEPEGRAVVEVSGELIPVFARPSMHASEDAMDWEESVQPGNYSWQRPAWQQRTDADRRRASRQRRQASGVGTRQRTPSPGEGRRPNGGGEPLLEEETRAMLEQLVAARQPVEEWDGEAFEEVFRGSPEEEVLLLEEGEATATLRRSGETDGGKRGVPTPPLAPVQGPSALPLPPPVQQVSYVAGLHGLVFQPFAVQQQRLPQTEYPLDGQQQRQLRRPGPYQEQQQHRQLPRRQPQQHQREEVRVEVRPLSPVAGPSSLSGNTAAPARIRGENFGGLEPVGFVPGLDPPRGACFECHEPGHTRRQCRKPYNGDLCTNCGRRGVKVRHCPRCSRGWKKSQRNFHSKRAAARKQLWKALGGGRC</sequence>
<dbReference type="PROSITE" id="PS50994">
    <property type="entry name" value="INTEGRASE"/>
    <property type="match status" value="1"/>
</dbReference>
<dbReference type="InterPro" id="IPR001584">
    <property type="entry name" value="Integrase_cat-core"/>
</dbReference>
<evidence type="ECO:0000256" key="3">
    <source>
        <dbReference type="ARBA" id="ARBA00022750"/>
    </source>
</evidence>
<feature type="region of interest" description="Disordered" evidence="7">
    <location>
        <begin position="616"/>
        <end position="646"/>
    </location>
</feature>
<dbReference type="Gene3D" id="4.10.60.10">
    <property type="entry name" value="Zinc finger, CCHC-type"/>
    <property type="match status" value="1"/>
</dbReference>
<proteinExistence type="predicted"/>
<feature type="domain" description="Reverse transcriptase" evidence="9">
    <location>
        <begin position="1"/>
        <end position="149"/>
    </location>
</feature>
<organism evidence="11 12">
    <name type="scientific">Trichogramma brassicae</name>
    <dbReference type="NCBI Taxonomy" id="86971"/>
    <lineage>
        <taxon>Eukaryota</taxon>
        <taxon>Metazoa</taxon>
        <taxon>Ecdysozoa</taxon>
        <taxon>Arthropoda</taxon>
        <taxon>Hexapoda</taxon>
        <taxon>Insecta</taxon>
        <taxon>Pterygota</taxon>
        <taxon>Neoptera</taxon>
        <taxon>Endopterygota</taxon>
        <taxon>Hymenoptera</taxon>
        <taxon>Apocrita</taxon>
        <taxon>Proctotrupomorpha</taxon>
        <taxon>Chalcidoidea</taxon>
        <taxon>Trichogrammatidae</taxon>
        <taxon>Trichogramma</taxon>
    </lineage>
</organism>
<feature type="region of interest" description="Disordered" evidence="7">
    <location>
        <begin position="505"/>
        <end position="566"/>
    </location>
</feature>
<evidence type="ECO:0000259" key="9">
    <source>
        <dbReference type="PROSITE" id="PS50878"/>
    </source>
</evidence>
<reference evidence="11 12" key="1">
    <citation type="submission" date="2020-02" db="EMBL/GenBank/DDBJ databases">
        <authorList>
            <person name="Ferguson B K."/>
        </authorList>
    </citation>
    <scope>NUCLEOTIDE SEQUENCE [LARGE SCALE GENOMIC DNA]</scope>
</reference>
<dbReference type="GO" id="GO:0015074">
    <property type="term" value="P:DNA integration"/>
    <property type="evidence" value="ECO:0007669"/>
    <property type="project" value="InterPro"/>
</dbReference>
<dbReference type="InterPro" id="IPR000477">
    <property type="entry name" value="RT_dom"/>
</dbReference>
<dbReference type="AlphaFoldDB" id="A0A6H5ITM6"/>
<dbReference type="Pfam" id="PF00078">
    <property type="entry name" value="RVT_1"/>
    <property type="match status" value="1"/>
</dbReference>
<dbReference type="InterPro" id="IPR050951">
    <property type="entry name" value="Retrovirus_Pol_polyprotein"/>
</dbReference>
<dbReference type="Pfam" id="PF17919">
    <property type="entry name" value="RT_RNaseH_2"/>
    <property type="match status" value="1"/>
</dbReference>
<feature type="region of interest" description="Disordered" evidence="7">
    <location>
        <begin position="402"/>
        <end position="452"/>
    </location>
</feature>
<dbReference type="GO" id="GO:0008270">
    <property type="term" value="F:zinc ion binding"/>
    <property type="evidence" value="ECO:0007669"/>
    <property type="project" value="UniProtKB-KW"/>
</dbReference>
<dbReference type="PANTHER" id="PTHR37984">
    <property type="entry name" value="PROTEIN CBG26694"/>
    <property type="match status" value="1"/>
</dbReference>
<dbReference type="InterPro" id="IPR036875">
    <property type="entry name" value="Znf_CCHC_sf"/>
</dbReference>
<dbReference type="InterPro" id="IPR012337">
    <property type="entry name" value="RNaseH-like_sf"/>
</dbReference>
<keyword evidence="4" id="KW-0238">DNA-binding</keyword>
<accession>A0A6H5ITM6</accession>
<feature type="domain" description="Integrase catalytic" evidence="10">
    <location>
        <begin position="274"/>
        <end position="389"/>
    </location>
</feature>
<keyword evidence="6" id="KW-0863">Zinc-finger</keyword>
<feature type="compositionally biased region" description="Basic and acidic residues" evidence="7">
    <location>
        <begin position="713"/>
        <end position="722"/>
    </location>
</feature>